<name>A0A840KF77_9FLAO</name>
<proteinExistence type="predicted"/>
<gene>
    <name evidence="2" type="ORF">HNP38_003560</name>
</gene>
<keyword evidence="1" id="KW-0472">Membrane</keyword>
<comment type="caution">
    <text evidence="2">The sequence shown here is derived from an EMBL/GenBank/DDBJ whole genome shotgun (WGS) entry which is preliminary data.</text>
</comment>
<dbReference type="Proteomes" id="UP000592180">
    <property type="component" value="Unassembled WGS sequence"/>
</dbReference>
<evidence type="ECO:0000256" key="1">
    <source>
        <dbReference type="SAM" id="Phobius"/>
    </source>
</evidence>
<reference evidence="2 3" key="1">
    <citation type="submission" date="2020-08" db="EMBL/GenBank/DDBJ databases">
        <title>Functional genomics of gut bacteria from endangered species of beetles.</title>
        <authorList>
            <person name="Carlos-Shanley C."/>
        </authorList>
    </citation>
    <scope>NUCLEOTIDE SEQUENCE [LARGE SCALE GENOMIC DNA]</scope>
    <source>
        <strain evidence="2 3">S00151</strain>
    </source>
</reference>
<protein>
    <submittedName>
        <fullName evidence="2">Uncharacterized protein</fullName>
    </submittedName>
</protein>
<feature type="transmembrane region" description="Helical" evidence="1">
    <location>
        <begin position="12"/>
        <end position="37"/>
    </location>
</feature>
<keyword evidence="1" id="KW-1133">Transmembrane helix</keyword>
<dbReference type="PROSITE" id="PS51257">
    <property type="entry name" value="PROKAR_LIPOPROTEIN"/>
    <property type="match status" value="1"/>
</dbReference>
<keyword evidence="1" id="KW-0812">Transmembrane</keyword>
<sequence>MSSISKNIFIGFAIAGGVFIVGCIIFALMIFSAFGGFDKSYSIDELKEEYLVNEKEIDKLIQYYYSIKPTGKIVEIEFKDDTVLERLRIAPDDATGKIYQQWDVNVENLTKPELKKDLGWSKEEIKMLKEKLDQADCISIEDGEPVKVGFKRSGLGMLSFNVFQKKETDRSDFNDGCQYILVNNKLALEYGGGAVGPQCFPHKQ</sequence>
<accession>A0A840KF77</accession>
<dbReference type="EMBL" id="JACHLE010000008">
    <property type="protein sequence ID" value="MBB4808219.1"/>
    <property type="molecule type" value="Genomic_DNA"/>
</dbReference>
<evidence type="ECO:0000313" key="2">
    <source>
        <dbReference type="EMBL" id="MBB4808219.1"/>
    </source>
</evidence>
<dbReference type="AlphaFoldDB" id="A0A840KF77"/>
<keyword evidence="3" id="KW-1185">Reference proteome</keyword>
<dbReference type="RefSeq" id="WP_184191939.1">
    <property type="nucleotide sequence ID" value="NZ_JACHLE010000008.1"/>
</dbReference>
<organism evidence="2 3">
    <name type="scientific">Chryseobacterium defluvii</name>
    <dbReference type="NCBI Taxonomy" id="160396"/>
    <lineage>
        <taxon>Bacteria</taxon>
        <taxon>Pseudomonadati</taxon>
        <taxon>Bacteroidota</taxon>
        <taxon>Flavobacteriia</taxon>
        <taxon>Flavobacteriales</taxon>
        <taxon>Weeksellaceae</taxon>
        <taxon>Chryseobacterium group</taxon>
        <taxon>Chryseobacterium</taxon>
    </lineage>
</organism>
<evidence type="ECO:0000313" key="3">
    <source>
        <dbReference type="Proteomes" id="UP000592180"/>
    </source>
</evidence>